<feature type="domain" description="KOW" evidence="2">
    <location>
        <begin position="165"/>
        <end position="192"/>
    </location>
</feature>
<dbReference type="InterPro" id="IPR057936">
    <property type="entry name" value="KOWx_Spt5"/>
</dbReference>
<dbReference type="EMBL" id="MJEQ01037185">
    <property type="protein sequence ID" value="OIT04929.1"/>
    <property type="molecule type" value="Genomic_DNA"/>
</dbReference>
<gene>
    <name evidence="3" type="ORF">A4A49_13748</name>
</gene>
<keyword evidence="4" id="KW-1185">Reference proteome</keyword>
<evidence type="ECO:0000313" key="3">
    <source>
        <dbReference type="EMBL" id="OIT04929.1"/>
    </source>
</evidence>
<dbReference type="STRING" id="49451.A0A1J6JCX3"/>
<dbReference type="Pfam" id="PF23042">
    <property type="entry name" value="KOW1_SPT5"/>
    <property type="match status" value="1"/>
</dbReference>
<dbReference type="PANTHER" id="PTHR11125">
    <property type="entry name" value="SUPPRESSOR OF TY 5"/>
    <property type="match status" value="1"/>
</dbReference>
<dbReference type="InterPro" id="IPR041973">
    <property type="entry name" value="KOW_Spt5_1"/>
</dbReference>
<feature type="region of interest" description="Disordered" evidence="1">
    <location>
        <begin position="405"/>
        <end position="433"/>
    </location>
</feature>
<dbReference type="CDD" id="cd06083">
    <property type="entry name" value="KOW_Spt5_3"/>
    <property type="match status" value="1"/>
</dbReference>
<organism evidence="3 4">
    <name type="scientific">Nicotiana attenuata</name>
    <name type="common">Coyote tobacco</name>
    <dbReference type="NCBI Taxonomy" id="49451"/>
    <lineage>
        <taxon>Eukaryota</taxon>
        <taxon>Viridiplantae</taxon>
        <taxon>Streptophyta</taxon>
        <taxon>Embryophyta</taxon>
        <taxon>Tracheophyta</taxon>
        <taxon>Spermatophyta</taxon>
        <taxon>Magnoliopsida</taxon>
        <taxon>eudicotyledons</taxon>
        <taxon>Gunneridae</taxon>
        <taxon>Pentapetalae</taxon>
        <taxon>asterids</taxon>
        <taxon>lamiids</taxon>
        <taxon>Solanales</taxon>
        <taxon>Solanaceae</taxon>
        <taxon>Nicotianoideae</taxon>
        <taxon>Nicotianeae</taxon>
        <taxon>Nicotiana</taxon>
    </lineage>
</organism>
<evidence type="ECO:0000259" key="2">
    <source>
        <dbReference type="SMART" id="SM00739"/>
    </source>
</evidence>
<reference evidence="3" key="1">
    <citation type="submission" date="2016-11" db="EMBL/GenBank/DDBJ databases">
        <title>The genome of Nicotiana attenuata.</title>
        <authorList>
            <person name="Xu S."/>
            <person name="Brockmoeller T."/>
            <person name="Gaquerel E."/>
            <person name="Navarro A."/>
            <person name="Kuhl H."/>
            <person name="Gase K."/>
            <person name="Ling Z."/>
            <person name="Zhou W."/>
            <person name="Kreitzer C."/>
            <person name="Stanke M."/>
            <person name="Tang H."/>
            <person name="Lyons E."/>
            <person name="Pandey P."/>
            <person name="Pandey S.P."/>
            <person name="Timmermann B."/>
            <person name="Baldwin I.T."/>
        </authorList>
    </citation>
    <scope>NUCLEOTIDE SEQUENCE [LARGE SCALE GENOMIC DNA]</scope>
    <source>
        <strain evidence="3">UT</strain>
    </source>
</reference>
<dbReference type="InterPro" id="IPR014722">
    <property type="entry name" value="Rib_uL2_dom2"/>
</dbReference>
<proteinExistence type="predicted"/>
<dbReference type="InterPro" id="IPR039659">
    <property type="entry name" value="SPT5"/>
</dbReference>
<comment type="caution">
    <text evidence="3">The sequence shown here is derived from an EMBL/GenBank/DDBJ whole genome shotgun (WGS) entry which is preliminary data.</text>
</comment>
<dbReference type="OMA" id="FAHFRTP"/>
<dbReference type="Gene3D" id="2.30.30.30">
    <property type="match status" value="2"/>
</dbReference>
<dbReference type="Pfam" id="PF23291">
    <property type="entry name" value="KOW4_SPT5"/>
    <property type="match status" value="1"/>
</dbReference>
<dbReference type="Pfam" id="PF23037">
    <property type="entry name" value="KOWx_SPT5"/>
    <property type="match status" value="1"/>
</dbReference>
<dbReference type="CDD" id="cd06082">
    <property type="entry name" value="KOW_Spt5_2"/>
    <property type="match status" value="1"/>
</dbReference>
<dbReference type="InterPro" id="IPR005824">
    <property type="entry name" value="KOW"/>
</dbReference>
<dbReference type="Gramene" id="OIT04929">
    <property type="protein sequence ID" value="OIT04929"/>
    <property type="gene ID" value="A4A49_13748"/>
</dbReference>
<dbReference type="Pfam" id="PF23284">
    <property type="entry name" value="KOW2_Spt5"/>
    <property type="match status" value="1"/>
</dbReference>
<dbReference type="GO" id="GO:0032784">
    <property type="term" value="P:regulation of DNA-templated transcription elongation"/>
    <property type="evidence" value="ECO:0007669"/>
    <property type="project" value="InterPro"/>
</dbReference>
<feature type="domain" description="KOW" evidence="2">
    <location>
        <begin position="341"/>
        <end position="368"/>
    </location>
</feature>
<dbReference type="GO" id="GO:0003746">
    <property type="term" value="F:translation elongation factor activity"/>
    <property type="evidence" value="ECO:0007669"/>
    <property type="project" value="UniProtKB-KW"/>
</dbReference>
<dbReference type="CDD" id="cd06081">
    <property type="entry name" value="KOW_Spt5_1"/>
    <property type="match status" value="1"/>
</dbReference>
<dbReference type="SMART" id="SM00739">
    <property type="entry name" value="KOW"/>
    <property type="match status" value="4"/>
</dbReference>
<accession>A0A1J6JCX3</accession>
<feature type="domain" description="KOW" evidence="2">
    <location>
        <begin position="13"/>
        <end position="40"/>
    </location>
</feature>
<dbReference type="PANTHER" id="PTHR11125:SF7">
    <property type="entry name" value="TRANSCRIPTION ELONGATION FACTOR SPT5"/>
    <property type="match status" value="1"/>
</dbReference>
<dbReference type="CDD" id="cd06084">
    <property type="entry name" value="KOW_Spt5_4"/>
    <property type="match status" value="1"/>
</dbReference>
<feature type="domain" description="KOW" evidence="2">
    <location>
        <begin position="217"/>
        <end position="244"/>
    </location>
</feature>
<dbReference type="InterPro" id="IPR008991">
    <property type="entry name" value="Translation_prot_SH3-like_sf"/>
</dbReference>
<dbReference type="GO" id="GO:0003729">
    <property type="term" value="F:mRNA binding"/>
    <property type="evidence" value="ECO:0007669"/>
    <property type="project" value="TreeGrafter"/>
</dbReference>
<name>A0A1J6JCX3_NICAT</name>
<dbReference type="Proteomes" id="UP000187609">
    <property type="component" value="Unassembled WGS sequence"/>
</dbReference>
<dbReference type="InterPro" id="IPR041977">
    <property type="entry name" value="KOW_Spt5_4"/>
</dbReference>
<dbReference type="SUPFAM" id="SSF50104">
    <property type="entry name" value="Translation proteins SH3-like domain"/>
    <property type="match status" value="1"/>
</dbReference>
<dbReference type="InterPro" id="IPR041975">
    <property type="entry name" value="KOW_Spt5_2"/>
</dbReference>
<dbReference type="AlphaFoldDB" id="A0A1J6JCX3"/>
<dbReference type="GO" id="GO:0006368">
    <property type="term" value="P:transcription elongation by RNA polymerase II"/>
    <property type="evidence" value="ECO:0007669"/>
    <property type="project" value="TreeGrafter"/>
</dbReference>
<sequence>MTDVLTVESKAVDLARDTWVRMKTGTYKGDLAMVVHVDYMGQGVIVKLIPRIDLQALANKSEGREVTKKKAVIPLPRLMNIDEARELNIHVEREHGTRTGDYFETIGSMSFRDGFLYMTVAVKSISTQNIHPTFDEVEKFRQPGEGRDSDMANLSTLLANKKKGCFMKGDRIIVVKGDLRNMKSHVEKVEEDTVHIRPNGEGLAETLAFGDKELCKHFEPVNHVKVISGSSEGASGIVTSVEGHVVNMVSDTTKEPLSVFADNVVESSLVTSGLTRIGKYELHDLVIIDNKSFGVIIHVDSEAFQVLKGVPDRPDVALARLREIRGKVEKRGNAQDHFKNQLAVKDMVKVIEGPCKGKQGPVEHIFRGLVFIYDRHHIEHAGFICAKSQSCVVIVGSRANGDRNGNPFSSRFAHFRTPPRTPQSSMRSSRGGLPMSYGGRHRGGRGHDALVGVDVKIRLGPFKGFDHNHIVDSVNVSAPLREPSGYGLGSETPSHPSRTPLHPFMTLVRDPGATPIPESSFLVYKMGKDQIKIVVLYLKGVVHLYNEVQGQLGRRKPCFLGVKSAISAIQSSDAGSWFCRTNTPSDNYSDAGTPRDNGSACALILQLLICHQLLVANHQ</sequence>
<protein>
    <submittedName>
        <fullName evidence="3">Transcription elongation factor spt5 -like 1</fullName>
    </submittedName>
</protein>
<dbReference type="InterPro" id="IPR041976">
    <property type="entry name" value="KOW_Spt5_3"/>
</dbReference>
<dbReference type="GO" id="GO:0032044">
    <property type="term" value="C:DSIF complex"/>
    <property type="evidence" value="ECO:0007669"/>
    <property type="project" value="TreeGrafter"/>
</dbReference>
<evidence type="ECO:0000256" key="1">
    <source>
        <dbReference type="SAM" id="MobiDB-lite"/>
    </source>
</evidence>
<evidence type="ECO:0000313" key="4">
    <source>
        <dbReference type="Proteomes" id="UP000187609"/>
    </source>
</evidence>
<dbReference type="GO" id="GO:0006357">
    <property type="term" value="P:regulation of transcription by RNA polymerase II"/>
    <property type="evidence" value="ECO:0007669"/>
    <property type="project" value="InterPro"/>
</dbReference>
<dbReference type="SMR" id="A0A1J6JCX3"/>